<sequence>MAGKLKKFASVALAAVAMTVAIPGGSAWAIDRVPCGNRDFLQITAHQSSGPAWDRCYANRGAVDYTDNVDWWVTSIWTGNNRVQWYGDGRWQPEQPIGKYTSFTWPNHPGGVRMFALRIL</sequence>
<dbReference type="Gene3D" id="2.60.20.30">
    <property type="match status" value="1"/>
</dbReference>
<proteinExistence type="predicted"/>
<comment type="caution">
    <text evidence="2">The sequence shown here is derived from an EMBL/GenBank/DDBJ whole genome shotgun (WGS) entry which is preliminary data.</text>
</comment>
<evidence type="ECO:0000256" key="1">
    <source>
        <dbReference type="SAM" id="SignalP"/>
    </source>
</evidence>
<evidence type="ECO:0000313" key="2">
    <source>
        <dbReference type="EMBL" id="MBB5958438.1"/>
    </source>
</evidence>
<gene>
    <name evidence="2" type="ORF">FHS29_005046</name>
</gene>
<organism evidence="2 3">
    <name type="scientific">Saccharothrix tamanrassetensis</name>
    <dbReference type="NCBI Taxonomy" id="1051531"/>
    <lineage>
        <taxon>Bacteria</taxon>
        <taxon>Bacillati</taxon>
        <taxon>Actinomycetota</taxon>
        <taxon>Actinomycetes</taxon>
        <taxon>Pseudonocardiales</taxon>
        <taxon>Pseudonocardiaceae</taxon>
        <taxon>Saccharothrix</taxon>
    </lineage>
</organism>
<dbReference type="Proteomes" id="UP000547510">
    <property type="component" value="Unassembled WGS sequence"/>
</dbReference>
<dbReference type="RefSeq" id="WP_221456576.1">
    <property type="nucleotide sequence ID" value="NZ_JACHJN010000008.1"/>
</dbReference>
<feature type="chain" id="PRO_5032924045" description="Streptomyces killer toxin-like beta/gamma crystallin domain-containing protein" evidence="1">
    <location>
        <begin position="30"/>
        <end position="120"/>
    </location>
</feature>
<protein>
    <recommendedName>
        <fullName evidence="4">Streptomyces killer toxin-like beta/gamma crystallin domain-containing protein</fullName>
    </recommendedName>
</protein>
<evidence type="ECO:0008006" key="4">
    <source>
        <dbReference type="Google" id="ProtNLM"/>
    </source>
</evidence>
<keyword evidence="1" id="KW-0732">Signal</keyword>
<dbReference type="SUPFAM" id="SSF49695">
    <property type="entry name" value="gamma-Crystallin-like"/>
    <property type="match status" value="1"/>
</dbReference>
<name>A0A841CQN0_9PSEU</name>
<feature type="signal peptide" evidence="1">
    <location>
        <begin position="1"/>
        <end position="29"/>
    </location>
</feature>
<keyword evidence="3" id="KW-1185">Reference proteome</keyword>
<dbReference type="InterPro" id="IPR015791">
    <property type="entry name" value="Antimic/Inh_G_crystallin-like"/>
</dbReference>
<dbReference type="AlphaFoldDB" id="A0A841CQN0"/>
<reference evidence="2 3" key="1">
    <citation type="submission" date="2020-08" db="EMBL/GenBank/DDBJ databases">
        <title>Genomic Encyclopedia of Type Strains, Phase III (KMG-III): the genomes of soil and plant-associated and newly described type strains.</title>
        <authorList>
            <person name="Whitman W."/>
        </authorList>
    </citation>
    <scope>NUCLEOTIDE SEQUENCE [LARGE SCALE GENOMIC DNA]</scope>
    <source>
        <strain evidence="2 3">CECT 8640</strain>
    </source>
</reference>
<accession>A0A841CQN0</accession>
<dbReference type="EMBL" id="JACHJN010000008">
    <property type="protein sequence ID" value="MBB5958438.1"/>
    <property type="molecule type" value="Genomic_DNA"/>
</dbReference>
<dbReference type="InterPro" id="IPR011024">
    <property type="entry name" value="G_crystallin-like"/>
</dbReference>
<evidence type="ECO:0000313" key="3">
    <source>
        <dbReference type="Proteomes" id="UP000547510"/>
    </source>
</evidence>